<evidence type="ECO:0000256" key="3">
    <source>
        <dbReference type="ARBA" id="ARBA00022475"/>
    </source>
</evidence>
<keyword evidence="11" id="KW-1185">Reference proteome</keyword>
<evidence type="ECO:0000256" key="2">
    <source>
        <dbReference type="ARBA" id="ARBA00007776"/>
    </source>
</evidence>
<reference evidence="10 11" key="1">
    <citation type="submission" date="2022-12" db="EMBL/GenBank/DDBJ databases">
        <title>Dasania phycosphaerae sp. nov., isolated from particulate material of the south coast of Korea.</title>
        <authorList>
            <person name="Jiang Y."/>
        </authorList>
    </citation>
    <scope>NUCLEOTIDE SEQUENCE [LARGE SCALE GENOMIC DNA]</scope>
    <source>
        <strain evidence="10 11">GY-19</strain>
    </source>
</reference>
<keyword evidence="7 8" id="KW-0472">Membrane</keyword>
<feature type="transmembrane region" description="Helical" evidence="9">
    <location>
        <begin position="133"/>
        <end position="154"/>
    </location>
</feature>
<protein>
    <recommendedName>
        <fullName evidence="8">Rod shape-determining protein MreD</fullName>
    </recommendedName>
</protein>
<evidence type="ECO:0000256" key="1">
    <source>
        <dbReference type="ARBA" id="ARBA00004651"/>
    </source>
</evidence>
<keyword evidence="5 8" id="KW-0133">Cell shape</keyword>
<name>A0A9J6RJ67_9GAMM</name>
<evidence type="ECO:0000256" key="5">
    <source>
        <dbReference type="ARBA" id="ARBA00022960"/>
    </source>
</evidence>
<evidence type="ECO:0000256" key="4">
    <source>
        <dbReference type="ARBA" id="ARBA00022692"/>
    </source>
</evidence>
<proteinExistence type="inferred from homology"/>
<dbReference type="NCBIfam" id="TIGR03426">
    <property type="entry name" value="shape_MreD"/>
    <property type="match status" value="1"/>
</dbReference>
<evidence type="ECO:0000313" key="11">
    <source>
        <dbReference type="Proteomes" id="UP001069090"/>
    </source>
</evidence>
<feature type="transmembrane region" description="Helical" evidence="9">
    <location>
        <begin position="73"/>
        <end position="91"/>
    </location>
</feature>
<gene>
    <name evidence="10" type="primary">mreD</name>
    <name evidence="10" type="ORF">O0V09_02305</name>
</gene>
<keyword evidence="4 9" id="KW-0812">Transmembrane</keyword>
<dbReference type="InterPro" id="IPR007227">
    <property type="entry name" value="Cell_shape_determining_MreD"/>
</dbReference>
<comment type="caution">
    <text evidence="10">The sequence shown here is derived from an EMBL/GenBank/DDBJ whole genome shotgun (WGS) entry which is preliminary data.</text>
</comment>
<evidence type="ECO:0000256" key="7">
    <source>
        <dbReference type="ARBA" id="ARBA00023136"/>
    </source>
</evidence>
<dbReference type="AlphaFoldDB" id="A0A9J6RJ67"/>
<comment type="function">
    <text evidence="8">Involved in formation of the rod shape of the cell. May also contribute to regulation of formation of penicillin-binding proteins.</text>
</comment>
<dbReference type="PANTHER" id="PTHR37484:SF1">
    <property type="entry name" value="ROD SHAPE-DETERMINING PROTEIN MRED"/>
    <property type="match status" value="1"/>
</dbReference>
<keyword evidence="8" id="KW-0997">Cell inner membrane</keyword>
<comment type="similarity">
    <text evidence="2 8">Belongs to the MreD family.</text>
</comment>
<evidence type="ECO:0000313" key="10">
    <source>
        <dbReference type="EMBL" id="MCZ0864013.1"/>
    </source>
</evidence>
<accession>A0A9J6RJ67</accession>
<dbReference type="Proteomes" id="UP001069090">
    <property type="component" value="Unassembled WGS sequence"/>
</dbReference>
<dbReference type="InterPro" id="IPR026034">
    <property type="entry name" value="MreD_proteobac"/>
</dbReference>
<dbReference type="GO" id="GO:0005886">
    <property type="term" value="C:plasma membrane"/>
    <property type="evidence" value="ECO:0007669"/>
    <property type="project" value="UniProtKB-SubCell"/>
</dbReference>
<evidence type="ECO:0000256" key="9">
    <source>
        <dbReference type="SAM" id="Phobius"/>
    </source>
</evidence>
<dbReference type="RefSeq" id="WP_258330158.1">
    <property type="nucleotide sequence ID" value="NZ_JAPTGG010000001.1"/>
</dbReference>
<dbReference type="PANTHER" id="PTHR37484">
    <property type="entry name" value="ROD SHAPE-DETERMINING PROTEIN MRED"/>
    <property type="match status" value="1"/>
</dbReference>
<dbReference type="GO" id="GO:0008360">
    <property type="term" value="P:regulation of cell shape"/>
    <property type="evidence" value="ECO:0007669"/>
    <property type="project" value="UniProtKB-UniRule"/>
</dbReference>
<keyword evidence="3 8" id="KW-1003">Cell membrane</keyword>
<feature type="transmembrane region" description="Helical" evidence="9">
    <location>
        <begin position="6"/>
        <end position="30"/>
    </location>
</feature>
<dbReference type="PIRSF" id="PIRSF018472">
    <property type="entry name" value="MreD_proteobac"/>
    <property type="match status" value="1"/>
</dbReference>
<keyword evidence="6 9" id="KW-1133">Transmembrane helix</keyword>
<sequence>MQQPANGIWVIVVSIVLALLLSIMPMPFWAQWGRPEWLAMVLIYWVIALPERVGIGIAWLSGLVLDIIEGTPLGQNAFALAVIAYVALVLYQRMRMYTPWQQAGVLFILIGVHQLIGHWVQTLIGVISPNLLFLLPALVSALLWPWLSALLRFCRRYFYVS</sequence>
<dbReference type="EMBL" id="JAPTGG010000001">
    <property type="protein sequence ID" value="MCZ0864013.1"/>
    <property type="molecule type" value="Genomic_DNA"/>
</dbReference>
<evidence type="ECO:0000256" key="6">
    <source>
        <dbReference type="ARBA" id="ARBA00022989"/>
    </source>
</evidence>
<evidence type="ECO:0000256" key="8">
    <source>
        <dbReference type="PIRNR" id="PIRNR018472"/>
    </source>
</evidence>
<feature type="transmembrane region" description="Helical" evidence="9">
    <location>
        <begin position="103"/>
        <end position="127"/>
    </location>
</feature>
<dbReference type="Pfam" id="PF04093">
    <property type="entry name" value="MreD"/>
    <property type="match status" value="1"/>
</dbReference>
<comment type="subcellular location">
    <subcellularLocation>
        <location evidence="8">Cell inner membrane</location>
    </subcellularLocation>
    <subcellularLocation>
        <location evidence="1">Cell membrane</location>
        <topology evidence="1">Multi-pass membrane protein</topology>
    </subcellularLocation>
</comment>
<organism evidence="10 11">
    <name type="scientific">Dasania phycosphaerae</name>
    <dbReference type="NCBI Taxonomy" id="2950436"/>
    <lineage>
        <taxon>Bacteria</taxon>
        <taxon>Pseudomonadati</taxon>
        <taxon>Pseudomonadota</taxon>
        <taxon>Gammaproteobacteria</taxon>
        <taxon>Cellvibrionales</taxon>
        <taxon>Spongiibacteraceae</taxon>
        <taxon>Dasania</taxon>
    </lineage>
</organism>